<evidence type="ECO:0000256" key="1">
    <source>
        <dbReference type="ARBA" id="ARBA00022490"/>
    </source>
</evidence>
<dbReference type="PANTHER" id="PTHR42713:SF3">
    <property type="entry name" value="TRANSCRIPTIONAL REGULATORY PROTEIN HPTR"/>
    <property type="match status" value="1"/>
</dbReference>
<dbReference type="InterPro" id="IPR001789">
    <property type="entry name" value="Sig_transdc_resp-reg_receiver"/>
</dbReference>
<dbReference type="AlphaFoldDB" id="A0A9X4QUX4"/>
<evidence type="ECO:0000313" key="9">
    <source>
        <dbReference type="Proteomes" id="UP001153404"/>
    </source>
</evidence>
<keyword evidence="9" id="KW-1185">Reference proteome</keyword>
<dbReference type="InterPro" id="IPR018060">
    <property type="entry name" value="HTH_AraC"/>
</dbReference>
<evidence type="ECO:0000256" key="3">
    <source>
        <dbReference type="ARBA" id="ARBA00023012"/>
    </source>
</evidence>
<dbReference type="GO" id="GO:0043565">
    <property type="term" value="F:sequence-specific DNA binding"/>
    <property type="evidence" value="ECO:0007669"/>
    <property type="project" value="InterPro"/>
</dbReference>
<dbReference type="InterPro" id="IPR011006">
    <property type="entry name" value="CheY-like_superfamily"/>
</dbReference>
<reference evidence="8" key="1">
    <citation type="submission" date="2022-10" db="EMBL/GenBank/DDBJ databases">
        <title>Comparative genomic analysis of Cohnella hashimotonis sp. nov., isolated from the International Space Station.</title>
        <authorList>
            <person name="Simpson A."/>
            <person name="Venkateswaran K."/>
        </authorList>
    </citation>
    <scope>NUCLEOTIDE SEQUENCE</scope>
    <source>
        <strain evidence="8">DSM 28161</strain>
    </source>
</reference>
<dbReference type="PANTHER" id="PTHR42713">
    <property type="entry name" value="HISTIDINE KINASE-RELATED"/>
    <property type="match status" value="1"/>
</dbReference>
<accession>A0A9X4QUX4</accession>
<feature type="domain" description="HTH araC/xylS-type" evidence="6">
    <location>
        <begin position="426"/>
        <end position="465"/>
    </location>
</feature>
<dbReference type="Gene3D" id="3.40.50.2300">
    <property type="match status" value="1"/>
</dbReference>
<dbReference type="GO" id="GO:0003700">
    <property type="term" value="F:DNA-binding transcription factor activity"/>
    <property type="evidence" value="ECO:0007669"/>
    <property type="project" value="InterPro"/>
</dbReference>
<dbReference type="InterPro" id="IPR051552">
    <property type="entry name" value="HptR"/>
</dbReference>
<keyword evidence="3" id="KW-0902">Two-component regulatory system</keyword>
<sequence>MSMYKLVIVDDEEKIRVGLRTIVDWPSLGFELIGEAANGADALKLIEASAERPDVVLTDIRMPVMDGIGLIEQAKERGFELQFVILSGFDYFQYAKRAIELGVFDYVLKPTKLPELKEKFGKLKRKLDEERSNKARQRVSSKLLREKAIKDIVYGHCKGEEELAEAAAEAGLPFRPGTFLYAVATVKPQEAKERNLPFGLEERLLRQFDGTLDAFVAADQLGHLVVLCVCPLEREGTLRQELAEAGRRTIAMLEREDVVANIGIGEPVRSLTQANESYKQSLVALQAVFFRGYRTVLLYRAMPDEPISAEYPAEYEKKLIAAIDSGSKREAAAAVDDLFRSALSDERLLPAQVYKICLEMIIILCRQFQSQHEGVSDIFDEKRLLYLNLADFATLHQLKQWFRERIDLMVDLILDGRDRHNSRIVNHIKKLIEKSYHEQITLHDIGDSLFMNPDYLSRLFKKSDGSELYRLPDELPDRPGEAFSEGRLDQELRGRLPGRLSEPELFRKDVQEGNGQIRLRVSRRGAGLILYRKCPSHGLRSREGLFFRTVKTPFPRHQLT</sequence>
<name>A0A9X4QUX4_9BACL</name>
<feature type="modified residue" description="4-aspartylphosphate" evidence="5">
    <location>
        <position position="59"/>
    </location>
</feature>
<evidence type="ECO:0000256" key="2">
    <source>
        <dbReference type="ARBA" id="ARBA00022553"/>
    </source>
</evidence>
<dbReference type="PROSITE" id="PS50110">
    <property type="entry name" value="RESPONSE_REGULATORY"/>
    <property type="match status" value="1"/>
</dbReference>
<evidence type="ECO:0000259" key="6">
    <source>
        <dbReference type="PROSITE" id="PS01124"/>
    </source>
</evidence>
<keyword evidence="4" id="KW-0238">DNA-binding</keyword>
<proteinExistence type="predicted"/>
<dbReference type="Pfam" id="PF17853">
    <property type="entry name" value="GGDEF_2"/>
    <property type="match status" value="1"/>
</dbReference>
<dbReference type="InterPro" id="IPR041522">
    <property type="entry name" value="CdaR_GGDEF"/>
</dbReference>
<dbReference type="SUPFAM" id="SSF52172">
    <property type="entry name" value="CheY-like"/>
    <property type="match status" value="1"/>
</dbReference>
<keyword evidence="1" id="KW-0963">Cytoplasm</keyword>
<evidence type="ECO:0000259" key="7">
    <source>
        <dbReference type="PROSITE" id="PS50110"/>
    </source>
</evidence>
<dbReference type="CDD" id="cd17536">
    <property type="entry name" value="REC_YesN-like"/>
    <property type="match status" value="1"/>
</dbReference>
<evidence type="ECO:0000256" key="5">
    <source>
        <dbReference type="PROSITE-ProRule" id="PRU00169"/>
    </source>
</evidence>
<protein>
    <submittedName>
        <fullName evidence="8">Response regulator</fullName>
    </submittedName>
</protein>
<keyword evidence="2 5" id="KW-0597">Phosphoprotein</keyword>
<evidence type="ECO:0000256" key="4">
    <source>
        <dbReference type="ARBA" id="ARBA00023125"/>
    </source>
</evidence>
<dbReference type="Gene3D" id="1.10.10.60">
    <property type="entry name" value="Homeodomain-like"/>
    <property type="match status" value="1"/>
</dbReference>
<comment type="caution">
    <text evidence="8">The sequence shown here is derived from an EMBL/GenBank/DDBJ whole genome shotgun (WGS) entry which is preliminary data.</text>
</comment>
<dbReference type="EMBL" id="JAPDIA010000008">
    <property type="protein sequence ID" value="MDG0811979.1"/>
    <property type="molecule type" value="Genomic_DNA"/>
</dbReference>
<dbReference type="Pfam" id="PF00072">
    <property type="entry name" value="Response_reg"/>
    <property type="match status" value="1"/>
</dbReference>
<feature type="domain" description="Response regulatory" evidence="7">
    <location>
        <begin position="5"/>
        <end position="124"/>
    </location>
</feature>
<dbReference type="PROSITE" id="PS01124">
    <property type="entry name" value="HTH_ARAC_FAMILY_2"/>
    <property type="match status" value="1"/>
</dbReference>
<dbReference type="Proteomes" id="UP001153404">
    <property type="component" value="Unassembled WGS sequence"/>
</dbReference>
<dbReference type="GO" id="GO:0000160">
    <property type="term" value="P:phosphorelay signal transduction system"/>
    <property type="evidence" value="ECO:0007669"/>
    <property type="project" value="UniProtKB-KW"/>
</dbReference>
<gene>
    <name evidence="8" type="ORF">OMP40_23390</name>
</gene>
<organism evidence="8 9">
    <name type="scientific">Cohnella rhizosphaerae</name>
    <dbReference type="NCBI Taxonomy" id="1457232"/>
    <lineage>
        <taxon>Bacteria</taxon>
        <taxon>Bacillati</taxon>
        <taxon>Bacillota</taxon>
        <taxon>Bacilli</taxon>
        <taxon>Bacillales</taxon>
        <taxon>Paenibacillaceae</taxon>
        <taxon>Cohnella</taxon>
    </lineage>
</organism>
<dbReference type="SMART" id="SM00448">
    <property type="entry name" value="REC"/>
    <property type="match status" value="1"/>
</dbReference>
<evidence type="ECO:0000313" key="8">
    <source>
        <dbReference type="EMBL" id="MDG0811979.1"/>
    </source>
</evidence>